<dbReference type="InterPro" id="IPR008144">
    <property type="entry name" value="Guanylate_kin-like_dom"/>
</dbReference>
<dbReference type="InterPro" id="IPR001452">
    <property type="entry name" value="SH3_domain"/>
</dbReference>
<reference evidence="7" key="3">
    <citation type="submission" date="2015-06" db="UniProtKB">
        <authorList>
            <consortium name="EnsemblMetazoa"/>
        </authorList>
    </citation>
    <scope>IDENTIFICATION</scope>
</reference>
<organism evidence="6">
    <name type="scientific">Capitella teleta</name>
    <name type="common">Polychaete worm</name>
    <dbReference type="NCBI Taxonomy" id="283909"/>
    <lineage>
        <taxon>Eukaryota</taxon>
        <taxon>Metazoa</taxon>
        <taxon>Spiralia</taxon>
        <taxon>Lophotrochozoa</taxon>
        <taxon>Annelida</taxon>
        <taxon>Polychaeta</taxon>
        <taxon>Sedentaria</taxon>
        <taxon>Scolecida</taxon>
        <taxon>Capitellidae</taxon>
        <taxon>Capitella</taxon>
    </lineage>
</organism>
<dbReference type="PROSITE" id="PS50052">
    <property type="entry name" value="GUANYLATE_KINASE_2"/>
    <property type="match status" value="1"/>
</dbReference>
<dbReference type="CDD" id="cd11859">
    <property type="entry name" value="SH3_ZO"/>
    <property type="match status" value="1"/>
</dbReference>
<feature type="region of interest" description="Disordered" evidence="2">
    <location>
        <begin position="976"/>
        <end position="1100"/>
    </location>
</feature>
<evidence type="ECO:0000313" key="8">
    <source>
        <dbReference type="Proteomes" id="UP000014760"/>
    </source>
</evidence>
<dbReference type="Pfam" id="PF00595">
    <property type="entry name" value="PDZ"/>
    <property type="match status" value="3"/>
</dbReference>
<feature type="region of interest" description="Disordered" evidence="2">
    <location>
        <begin position="1353"/>
        <end position="1419"/>
    </location>
</feature>
<dbReference type="STRING" id="283909.R7V0Z9"/>
<dbReference type="SUPFAM" id="SSF52540">
    <property type="entry name" value="P-loop containing nucleoside triphosphate hydrolases"/>
    <property type="match status" value="1"/>
</dbReference>
<feature type="compositionally biased region" description="Basic and acidic residues" evidence="2">
    <location>
        <begin position="1471"/>
        <end position="1483"/>
    </location>
</feature>
<reference evidence="6 8" key="2">
    <citation type="journal article" date="2013" name="Nature">
        <title>Insights into bilaterian evolution from three spiralian genomes.</title>
        <authorList>
            <person name="Simakov O."/>
            <person name="Marletaz F."/>
            <person name="Cho S.J."/>
            <person name="Edsinger-Gonzales E."/>
            <person name="Havlak P."/>
            <person name="Hellsten U."/>
            <person name="Kuo D.H."/>
            <person name="Larsson T."/>
            <person name="Lv J."/>
            <person name="Arendt D."/>
            <person name="Savage R."/>
            <person name="Osoegawa K."/>
            <person name="de Jong P."/>
            <person name="Grimwood J."/>
            <person name="Chapman J.A."/>
            <person name="Shapiro H."/>
            <person name="Aerts A."/>
            <person name="Otillar R.P."/>
            <person name="Terry A.Y."/>
            <person name="Boore J.L."/>
            <person name="Grigoriev I.V."/>
            <person name="Lindberg D.R."/>
            <person name="Seaver E.C."/>
            <person name="Weisblat D.A."/>
            <person name="Putnam N.H."/>
            <person name="Rokhsar D.S."/>
        </authorList>
    </citation>
    <scope>NUCLEOTIDE SEQUENCE</scope>
    <source>
        <strain evidence="6 8">I ESC-2004</strain>
    </source>
</reference>
<dbReference type="GO" id="GO:0050839">
    <property type="term" value="F:cell adhesion molecule binding"/>
    <property type="evidence" value="ECO:0007669"/>
    <property type="project" value="TreeGrafter"/>
</dbReference>
<feature type="domain" description="PDZ" evidence="4">
    <location>
        <begin position="553"/>
        <end position="633"/>
    </location>
</feature>
<dbReference type="OrthoDB" id="418634at2759"/>
<evidence type="ECO:0000259" key="3">
    <source>
        <dbReference type="PROSITE" id="PS50052"/>
    </source>
</evidence>
<dbReference type="CDD" id="cd06727">
    <property type="entry name" value="PDZ1_ZO1-like"/>
    <property type="match status" value="1"/>
</dbReference>
<dbReference type="Gene3D" id="3.40.50.300">
    <property type="entry name" value="P-loop containing nucleotide triphosphate hydrolases"/>
    <property type="match status" value="1"/>
</dbReference>
<feature type="compositionally biased region" description="Basic and acidic residues" evidence="2">
    <location>
        <begin position="20"/>
        <end position="38"/>
    </location>
</feature>
<dbReference type="EMBL" id="KB298264">
    <property type="protein sequence ID" value="ELU09381.1"/>
    <property type="molecule type" value="Genomic_DNA"/>
</dbReference>
<reference evidence="8" key="1">
    <citation type="submission" date="2012-12" db="EMBL/GenBank/DDBJ databases">
        <authorList>
            <person name="Hellsten U."/>
            <person name="Grimwood J."/>
            <person name="Chapman J.A."/>
            <person name="Shapiro H."/>
            <person name="Aerts A."/>
            <person name="Otillar R.P."/>
            <person name="Terry A.Y."/>
            <person name="Boore J.L."/>
            <person name="Simakov O."/>
            <person name="Marletaz F."/>
            <person name="Cho S.-J."/>
            <person name="Edsinger-Gonzales E."/>
            <person name="Havlak P."/>
            <person name="Kuo D.-H."/>
            <person name="Larsson T."/>
            <person name="Lv J."/>
            <person name="Arendt D."/>
            <person name="Savage R."/>
            <person name="Osoegawa K."/>
            <person name="de Jong P."/>
            <person name="Lindberg D.R."/>
            <person name="Seaver E.C."/>
            <person name="Weisblat D.A."/>
            <person name="Putnam N.H."/>
            <person name="Grigoriev I.V."/>
            <person name="Rokhsar D.S."/>
        </authorList>
    </citation>
    <scope>NUCLEOTIDE SEQUENCE</scope>
    <source>
        <strain evidence="8">I ESC-2004</strain>
    </source>
</reference>
<dbReference type="FunCoup" id="R7V0Z9">
    <property type="interactions" value="543"/>
</dbReference>
<dbReference type="SUPFAM" id="SSF50044">
    <property type="entry name" value="SH3-domain"/>
    <property type="match status" value="1"/>
</dbReference>
<dbReference type="GO" id="GO:0150105">
    <property type="term" value="P:protein localization to cell-cell junction"/>
    <property type="evidence" value="ECO:0007669"/>
    <property type="project" value="TreeGrafter"/>
</dbReference>
<feature type="domain" description="PDZ" evidence="4">
    <location>
        <begin position="319"/>
        <end position="397"/>
    </location>
</feature>
<dbReference type="FunFam" id="2.60.220.30:FF:000004">
    <property type="entry name" value="tight junction protein ZO-1 isoform X1"/>
    <property type="match status" value="1"/>
</dbReference>
<dbReference type="SUPFAM" id="SSF50156">
    <property type="entry name" value="PDZ domain-like"/>
    <property type="match status" value="3"/>
</dbReference>
<feature type="compositionally biased region" description="Low complexity" evidence="2">
    <location>
        <begin position="1354"/>
        <end position="1370"/>
    </location>
</feature>
<dbReference type="FunFam" id="2.30.42.10:FF:000029">
    <property type="entry name" value="tight junction protein ZO-1 isoform X1"/>
    <property type="match status" value="1"/>
</dbReference>
<dbReference type="PROSITE" id="PS51145">
    <property type="entry name" value="ZU5"/>
    <property type="match status" value="1"/>
</dbReference>
<dbReference type="PANTHER" id="PTHR13865:SF28">
    <property type="entry name" value="POLYCHAETOID, ISOFORM O"/>
    <property type="match status" value="1"/>
</dbReference>
<dbReference type="Gene3D" id="2.60.220.30">
    <property type="match status" value="1"/>
</dbReference>
<dbReference type="HOGENOM" id="CLU_001538_1_0_1"/>
<feature type="compositionally biased region" description="Basic and acidic residues" evidence="2">
    <location>
        <begin position="429"/>
        <end position="440"/>
    </location>
</feature>
<feature type="compositionally biased region" description="Basic and acidic residues" evidence="2">
    <location>
        <begin position="720"/>
        <end position="734"/>
    </location>
</feature>
<dbReference type="SMART" id="SM00072">
    <property type="entry name" value="GuKc"/>
    <property type="match status" value="1"/>
</dbReference>
<feature type="compositionally biased region" description="Polar residues" evidence="2">
    <location>
        <begin position="1266"/>
        <end position="1277"/>
    </location>
</feature>
<feature type="compositionally biased region" description="Basic and acidic residues" evidence="2">
    <location>
        <begin position="1050"/>
        <end position="1066"/>
    </location>
</feature>
<feature type="compositionally biased region" description="Polar residues" evidence="2">
    <location>
        <begin position="1408"/>
        <end position="1418"/>
    </location>
</feature>
<feature type="compositionally biased region" description="Polar residues" evidence="2">
    <location>
        <begin position="1"/>
        <end position="12"/>
    </location>
</feature>
<feature type="compositionally biased region" description="Basic and acidic residues" evidence="2">
    <location>
        <begin position="1495"/>
        <end position="1515"/>
    </location>
</feature>
<dbReference type="InterPro" id="IPR008145">
    <property type="entry name" value="GK/Ca_channel_bsu"/>
</dbReference>
<evidence type="ECO:0000256" key="1">
    <source>
        <dbReference type="ARBA" id="ARBA00022443"/>
    </source>
</evidence>
<feature type="region of interest" description="Disordered" evidence="2">
    <location>
        <begin position="1602"/>
        <end position="1655"/>
    </location>
</feature>
<dbReference type="Gene3D" id="2.30.30.40">
    <property type="entry name" value="SH3 Domains"/>
    <property type="match status" value="1"/>
</dbReference>
<feature type="compositionally biased region" description="Polar residues" evidence="2">
    <location>
        <begin position="1008"/>
        <end position="1019"/>
    </location>
</feature>
<dbReference type="GO" id="GO:0098609">
    <property type="term" value="P:cell-cell adhesion"/>
    <property type="evidence" value="ECO:0007669"/>
    <property type="project" value="TreeGrafter"/>
</dbReference>
<dbReference type="GO" id="GO:0045216">
    <property type="term" value="P:cell-cell junction organization"/>
    <property type="evidence" value="ECO:0007669"/>
    <property type="project" value="TreeGrafter"/>
</dbReference>
<dbReference type="OMA" id="SPIRTEH"/>
<dbReference type="SMART" id="SM00228">
    <property type="entry name" value="PDZ"/>
    <property type="match status" value="3"/>
</dbReference>
<evidence type="ECO:0008006" key="9">
    <source>
        <dbReference type="Google" id="ProtNLM"/>
    </source>
</evidence>
<dbReference type="GO" id="GO:0005886">
    <property type="term" value="C:plasma membrane"/>
    <property type="evidence" value="ECO:0007669"/>
    <property type="project" value="TreeGrafter"/>
</dbReference>
<name>R7V0Z9_CAPTE</name>
<evidence type="ECO:0000259" key="5">
    <source>
        <dbReference type="PROSITE" id="PS51145"/>
    </source>
</evidence>
<feature type="domain" description="Guanylate kinase-like" evidence="3">
    <location>
        <begin position="847"/>
        <end position="944"/>
    </location>
</feature>
<dbReference type="Pfam" id="PF07653">
    <property type="entry name" value="SH3_2"/>
    <property type="match status" value="1"/>
</dbReference>
<dbReference type="InterPro" id="IPR001478">
    <property type="entry name" value="PDZ"/>
</dbReference>
<evidence type="ECO:0000256" key="2">
    <source>
        <dbReference type="SAM" id="MobiDB-lite"/>
    </source>
</evidence>
<dbReference type="PANTHER" id="PTHR13865">
    <property type="entry name" value="TIGHT JUNCTION PROTEIN"/>
    <property type="match status" value="1"/>
</dbReference>
<dbReference type="Gene3D" id="2.30.42.10">
    <property type="match status" value="3"/>
</dbReference>
<dbReference type="Pfam" id="PF00625">
    <property type="entry name" value="Guanylate_kin"/>
    <property type="match status" value="1"/>
</dbReference>
<feature type="compositionally biased region" description="Polar residues" evidence="2">
    <location>
        <begin position="1612"/>
        <end position="1634"/>
    </location>
</feature>
<dbReference type="InterPro" id="IPR036028">
    <property type="entry name" value="SH3-like_dom_sf"/>
</dbReference>
<accession>R7V0Z9</accession>
<feature type="region of interest" description="Disordered" evidence="2">
    <location>
        <begin position="428"/>
        <end position="504"/>
    </location>
</feature>
<dbReference type="EMBL" id="AMQN01006399">
    <property type="status" value="NOT_ANNOTATED_CDS"/>
    <property type="molecule type" value="Genomic_DNA"/>
</dbReference>
<dbReference type="CDD" id="cd06728">
    <property type="entry name" value="PDZ2_ZO1-like_ds"/>
    <property type="match status" value="1"/>
</dbReference>
<dbReference type="Pfam" id="PF00791">
    <property type="entry name" value="ZU5"/>
    <property type="match status" value="1"/>
</dbReference>
<feature type="region of interest" description="Disordered" evidence="2">
    <location>
        <begin position="1143"/>
        <end position="1211"/>
    </location>
</feature>
<feature type="compositionally biased region" description="Polar residues" evidence="2">
    <location>
        <begin position="1518"/>
        <end position="1540"/>
    </location>
</feature>
<dbReference type="EnsemblMetazoa" id="CapteT221876">
    <property type="protein sequence ID" value="CapteP221876"/>
    <property type="gene ID" value="CapteG221876"/>
</dbReference>
<feature type="region of interest" description="Disordered" evidence="2">
    <location>
        <begin position="1"/>
        <end position="84"/>
    </location>
</feature>
<keyword evidence="8" id="KW-1185">Reference proteome</keyword>
<feature type="domain" description="PDZ" evidence="4">
    <location>
        <begin position="219"/>
        <end position="306"/>
    </location>
</feature>
<evidence type="ECO:0000259" key="4">
    <source>
        <dbReference type="PROSITE" id="PS50106"/>
    </source>
</evidence>
<dbReference type="InterPro" id="IPR027417">
    <property type="entry name" value="P-loop_NTPase"/>
</dbReference>
<evidence type="ECO:0000313" key="6">
    <source>
        <dbReference type="EMBL" id="ELU09381.1"/>
    </source>
</evidence>
<feature type="region of interest" description="Disordered" evidence="2">
    <location>
        <begin position="1224"/>
        <end position="1320"/>
    </location>
</feature>
<feature type="compositionally biased region" description="Basic and acidic residues" evidence="2">
    <location>
        <begin position="532"/>
        <end position="549"/>
    </location>
</feature>
<feature type="region of interest" description="Disordered" evidence="2">
    <location>
        <begin position="1435"/>
        <end position="1560"/>
    </location>
</feature>
<feature type="region of interest" description="Disordered" evidence="2">
    <location>
        <begin position="525"/>
        <end position="549"/>
    </location>
</feature>
<keyword evidence="1" id="KW-0728">SH3 domain</keyword>
<dbReference type="PROSITE" id="PS50106">
    <property type="entry name" value="PDZ"/>
    <property type="match status" value="3"/>
</dbReference>
<dbReference type="SMART" id="SM00218">
    <property type="entry name" value="ZU5"/>
    <property type="match status" value="1"/>
</dbReference>
<feature type="region of interest" description="Disordered" evidence="2">
    <location>
        <begin position="719"/>
        <end position="742"/>
    </location>
</feature>
<dbReference type="InterPro" id="IPR000906">
    <property type="entry name" value="ZU5_dom"/>
</dbReference>
<proteinExistence type="predicted"/>
<protein>
    <recommendedName>
        <fullName evidence="9">Tight junction protein ZO-1</fullName>
    </recommendedName>
</protein>
<feature type="domain" description="ZU5" evidence="5">
    <location>
        <begin position="1660"/>
        <end position="1798"/>
    </location>
</feature>
<feature type="compositionally biased region" description="Pro residues" evidence="2">
    <location>
        <begin position="1289"/>
        <end position="1306"/>
    </location>
</feature>
<sequence>MVSGDNKQTWTHFSIVGSPRADEQKREECPQDEQKGDVPAEGDTPAKGKGPWSPQEVVSTLTRGLRPSRPAPPPRKGSADGPSEAESGISLLIIDDHSSDDGVFIMFLAEIQIPAVGELLCNLGLITRQSWEFEEQSVGGSSYRAPIIRCEAATYIVASLFSLSAPTSAANNDPAAAQGDSPPLPKSISVEIDAPAKGHLVPKRKKSKRGERVIWETHNVTLSRLPSFGFGIAVSGGRDNPHFSNGDTSIAISDVLKAGPAEGKLLINDRILSVNGISLENVDHATAISVLKDSGNSVNLVVRRKVVLPPNDEFEQQFKVTLTKKNKKDDYGIVLGCRLFVKEILPNSLAAEEGVIKEGDTIRKINNTPCEALSLTDARKFIDKAKDKLQLVVVKSTRWQKQQNQLNQQPQQNAFTDPVIVDYIPVRGPRSELPQKRDNVDPVYGSNTLPKGSSISPGGTVQPLKPFSFADLDRPATPVKSQQQQQQQALAPFENGPPRPPLPNVDRIAPNSDYAVPPALQNAGSYGYLPKNPDEMDVGIRRRPPREGSEARLISFKKERTGGVGIRVSGGNRTGIFVAKVGDNTPAAQQGLHEGDVILKVNDIDLRWKTREESVLLLLSLREQVSLLVQYRRDEYETLMSEGGTGDSFYIRTHFNYQDTEHGEMKFRNGDIFHVTDTLCGGVVGSWQAIRVDHNNQDTARKGIIPNHNRAEQLALAQNLDKDNTDTMSRDPRAGPRSGGSFFKKKARRAKSLNKDHWDDVIFGGAGRKNPNRKPRSANPVSKFPAYERVVLQDCSFIRPVVIFGPLSDVARDKLIRDFPEWFESPQAQNGRRDEGSRRSGIIKLGAIRSIIDKRRHAVLDVTPNAVDRLNYAQYAPICVYLRAESKNAVKELRQRWASQSSKSPRKLYEQAVKLEKNYHYLFGHTIALTNGESWYREMQKAIRFSQQQRVWMSEKQPEENLKDDFLFPMSHRLSYASSPDSDMESRPQSLYGEDDMVPGRGQRRLVRSSSDPSINTHDNVPGIPPYPAPPSYNRGYNQPQDPRNGYYEQRPRYEEEADPRYKPRSADQYYPSYYGDSLPRERTQSGGGYMPPANHSPHARANIDHYATLTPSERLRGQNNSTDHLDRDSVFIDYQKRRVTRLSAGEPQLQHPQDEPKNKWTQAKDIFNSLTRRKSKSEKHLDRPVLATPQPQRSNGGFEANGVAPQPATRSSISMHEVAPNHYSTLPLSRQRQEQSRDLTLPRGSNDEDLLLTVSPSPPNAFSDAPSSLQSTSWQTRPYEDLPMRGGGPPPPTQSMPHLAPPPPNDNTMDRRGHYPAHMQPDTSLYAYRVQVEPQQPNPADLQKRPMEHRLYNDNSSYSSDSYSKYTSNPANRHDDSKLQEKFGDMPGDRPSVPERTSSKLDPYRYTRSTANPSYKTASIDKNRLADLSAKYRYMRKPDEKAKVPPTVPLRQNHDDRIRSKSASNVYQEVRIDAPPQRDFDPRLSVGSAAPRSRYADSRNQDSDVNHNEPKRPNYEAFSSQPIRENSSSQFTPQQFSDSSVDRRDGPSPPISPQRPRSLCGFESYKKLVTPGFYGASKRTSIEVPCPVIPREAPPQLQLQSMPPQAVNGHPSWNDQSAFETYKKSSPTPSNDATPSETKQSSPPPPSPKETEDGKTVVATARGVFDSNGGVLESKETGVSIVIPKGAIPDGLQQEIYFKVCENNNMLPPLDKDKGETLLSPLVMCGPHGLKFQQPVELRLPHCASVNPDSWSFALKSSDSPSGSEPSQWQNMMLANLDGVSQGRVGKNSVSVLVDHF</sequence>
<dbReference type="GO" id="GO:0005923">
    <property type="term" value="C:bicellular tight junction"/>
    <property type="evidence" value="ECO:0007669"/>
    <property type="project" value="TreeGrafter"/>
</dbReference>
<feature type="compositionally biased region" description="Polar residues" evidence="2">
    <location>
        <begin position="445"/>
        <end position="459"/>
    </location>
</feature>
<evidence type="ECO:0000313" key="7">
    <source>
        <dbReference type="EnsemblMetazoa" id="CapteP221876"/>
    </source>
</evidence>
<dbReference type="InterPro" id="IPR036034">
    <property type="entry name" value="PDZ_sf"/>
</dbReference>
<gene>
    <name evidence="6" type="ORF">CAPTEDRAFT_221876</name>
</gene>
<dbReference type="Proteomes" id="UP000014760">
    <property type="component" value="Unassembled WGS sequence"/>
</dbReference>
<feature type="compositionally biased region" description="Basic and acidic residues" evidence="2">
    <location>
        <begin position="1373"/>
        <end position="1389"/>
    </location>
</feature>